<dbReference type="SUPFAM" id="SSF55021">
    <property type="entry name" value="ACT-like"/>
    <property type="match status" value="1"/>
</dbReference>
<dbReference type="RefSeq" id="WP_068671006.1">
    <property type="nucleotide sequence ID" value="NZ_LWLG01000012.1"/>
</dbReference>
<keyword evidence="3" id="KW-1185">Reference proteome</keyword>
<name>A0A179D3H1_9BACT</name>
<dbReference type="PATRIC" id="fig|999894.6.peg.1545"/>
<dbReference type="AlphaFoldDB" id="A0A179D3H1"/>
<dbReference type="Pfam" id="PF00753">
    <property type="entry name" value="Lactamase_B"/>
    <property type="match status" value="1"/>
</dbReference>
<protein>
    <submittedName>
        <fullName evidence="2">Metallo-beta-lactamase family protein</fullName>
    </submittedName>
</protein>
<feature type="domain" description="ACT" evidence="1">
    <location>
        <begin position="7"/>
        <end position="83"/>
    </location>
</feature>
<organism evidence="2 3">
    <name type="scientific">Thermosulfurimonas dismutans</name>
    <dbReference type="NCBI Taxonomy" id="999894"/>
    <lineage>
        <taxon>Bacteria</taxon>
        <taxon>Pseudomonadati</taxon>
        <taxon>Thermodesulfobacteriota</taxon>
        <taxon>Thermodesulfobacteria</taxon>
        <taxon>Thermodesulfobacteriales</taxon>
        <taxon>Thermodesulfobacteriaceae</taxon>
        <taxon>Thermosulfurimonas</taxon>
    </lineage>
</organism>
<evidence type="ECO:0000259" key="1">
    <source>
        <dbReference type="PROSITE" id="PS51671"/>
    </source>
</evidence>
<dbReference type="CDD" id="cd06262">
    <property type="entry name" value="metallo-hydrolase-like_MBL-fold"/>
    <property type="match status" value="1"/>
</dbReference>
<dbReference type="Proteomes" id="UP000078390">
    <property type="component" value="Unassembled WGS sequence"/>
</dbReference>
<dbReference type="InterPro" id="IPR050855">
    <property type="entry name" value="NDM-1-like"/>
</dbReference>
<dbReference type="InterPro" id="IPR045865">
    <property type="entry name" value="ACT-like_dom_sf"/>
</dbReference>
<dbReference type="PROSITE" id="PS51671">
    <property type="entry name" value="ACT"/>
    <property type="match status" value="1"/>
</dbReference>
<reference evidence="2 3" key="1">
    <citation type="submission" date="2016-04" db="EMBL/GenBank/DDBJ databases">
        <title>Genome analysis of Thermosulfurimonas dismutans, the first thermophilic sulfur-disproportionating bacterium of the phylum Thermodesulfobacteria.</title>
        <authorList>
            <person name="Mardanov A.V."/>
            <person name="Beletsky A.V."/>
            <person name="Kadnikov V.V."/>
            <person name="Slobodkin A.I."/>
            <person name="Ravin N.V."/>
        </authorList>
    </citation>
    <scope>NUCLEOTIDE SEQUENCE [LARGE SCALE GENOMIC DNA]</scope>
    <source>
        <strain evidence="2 3">S95</strain>
    </source>
</reference>
<evidence type="ECO:0000313" key="3">
    <source>
        <dbReference type="Proteomes" id="UP000078390"/>
    </source>
</evidence>
<dbReference type="SMART" id="SM00849">
    <property type="entry name" value="Lactamase_B"/>
    <property type="match status" value="1"/>
</dbReference>
<proteinExistence type="predicted"/>
<dbReference type="InterPro" id="IPR002912">
    <property type="entry name" value="ACT_dom"/>
</dbReference>
<gene>
    <name evidence="2" type="ORF">TDIS_1546</name>
</gene>
<dbReference type="SUPFAM" id="SSF56281">
    <property type="entry name" value="Metallo-hydrolase/oxidoreductase"/>
    <property type="match status" value="1"/>
</dbReference>
<dbReference type="InterPro" id="IPR001279">
    <property type="entry name" value="Metallo-B-lactamas"/>
</dbReference>
<dbReference type="PANTHER" id="PTHR42951">
    <property type="entry name" value="METALLO-BETA-LACTAMASE DOMAIN-CONTAINING"/>
    <property type="match status" value="1"/>
</dbReference>
<dbReference type="Gene3D" id="3.60.15.10">
    <property type="entry name" value="Ribonuclease Z/Hydroxyacylglutathione hydrolase-like"/>
    <property type="match status" value="1"/>
</dbReference>
<dbReference type="OrthoDB" id="9762152at2"/>
<sequence>MSGAKFYFVARMPDQPGALHRAAEIVRKYQGNINRIHYDRRIDPHTVFFEVTLSSEEDYRKIREELQRIGYLQESLEPLGFLKFNVYLPNRPGALFEFLNYVTDAQANIAFLDFDDQGRHPDRLTVSLTVERSAIIDKLLNRLKSRYRLEILEYDTRGDHLDNTVFYLKFAQRLRELIGEAEDEFLLRLLHDINHIVQELTNLKQDPQEVFRCILATGQKLKETTGVGFYADVQHFEVTDGVRLFCFQLPFGGNIFVLDTREEMIMIDTGYGLYHEDVVRLLQHYGLGDLSRLSRIFLTHADADHAGAAGFFKAPSHLHPGTKEIIEKANRAYGSRVEGSILEEVYTKLINLFSHFTPPQKMVLFPQEVFGLRNIFPVIQSFRVGPLEFEVLESLGGHLYGQVFFFCPEVGLLFTGDSLLNLESFTPERLEFSRLAKILMTSVNVDSEIATKEREALLEIAKETDLRLRSKGRRCLICGGHGAISVLEEGKLKAFGKIESYHPVGPRP</sequence>
<accession>A0A179D3H1</accession>
<dbReference type="InterPro" id="IPR036866">
    <property type="entry name" value="RibonucZ/Hydroxyglut_hydro"/>
</dbReference>
<comment type="caution">
    <text evidence="2">The sequence shown here is derived from an EMBL/GenBank/DDBJ whole genome shotgun (WGS) entry which is preliminary data.</text>
</comment>
<dbReference type="PANTHER" id="PTHR42951:SF14">
    <property type="entry name" value="METALLO-BETA-LACTAMASE SUPERFAMILY PROTEIN"/>
    <property type="match status" value="1"/>
</dbReference>
<dbReference type="STRING" id="999894.TDIS_1546"/>
<dbReference type="CDD" id="cd02116">
    <property type="entry name" value="ACT"/>
    <property type="match status" value="1"/>
</dbReference>
<evidence type="ECO:0000313" key="2">
    <source>
        <dbReference type="EMBL" id="OAQ20351.1"/>
    </source>
</evidence>
<dbReference type="EMBL" id="LWLG01000012">
    <property type="protein sequence ID" value="OAQ20351.1"/>
    <property type="molecule type" value="Genomic_DNA"/>
</dbReference>